<keyword evidence="2" id="KW-1185">Reference proteome</keyword>
<organism evidence="1 2">
    <name type="scientific">Acaulospora colombiana</name>
    <dbReference type="NCBI Taxonomy" id="27376"/>
    <lineage>
        <taxon>Eukaryota</taxon>
        <taxon>Fungi</taxon>
        <taxon>Fungi incertae sedis</taxon>
        <taxon>Mucoromycota</taxon>
        <taxon>Glomeromycotina</taxon>
        <taxon>Glomeromycetes</taxon>
        <taxon>Diversisporales</taxon>
        <taxon>Acaulosporaceae</taxon>
        <taxon>Acaulospora</taxon>
    </lineage>
</organism>
<accession>A0ACA9LMH5</accession>
<sequence>MSHLWEIWMHIPERFCSKAISIELFEHINKHLVKYMGSITDSLPVTWEYETLCFQRDTSSCINSHSMSIVRVMELGAIQPLENFELSIVAYESSSEDSSEDDSSTDNNGKSSILKRNGNIGLTKSRGEDDSSSEESSSSDDDSSVDNDHEKEVSKNTSTTKVSKSKGKGGTKEESSSGSEEDSEEESDDASSRQEKKVEASEEDSSDGSSDDSSDANESSEEETVKVRTNEKKKKNCDNDSSSDDGSSSEESDSSDCEEEKIIQNDIKNHKISNGKKKHGSDSSSSGEDELVDDDDEKISVNQKPSTSHISQGLTKSDESFNVSERNGAKRKANEPSSVLSKKPKIDVDSSPSCKLFIGNLAYSVDNDSLREAFKDVGKIVDATVEYDTLGRSKGFGYIEFESSEAAQEALKLSGKEIDGRPINIKMNTVNNMSEPSDTIFVGNLPFSVPEDDIYEVFGNCGEIVSVRLPTHRDTGGRKGFGYVTFSSVAAAKKAMELHGTKIGGRSIKLDFAESKPSNS</sequence>
<proteinExistence type="predicted"/>
<feature type="non-terminal residue" evidence="1">
    <location>
        <position position="520"/>
    </location>
</feature>
<dbReference type="Proteomes" id="UP000789525">
    <property type="component" value="Unassembled WGS sequence"/>
</dbReference>
<name>A0ACA9LMH5_9GLOM</name>
<evidence type="ECO:0000313" key="2">
    <source>
        <dbReference type="Proteomes" id="UP000789525"/>
    </source>
</evidence>
<reference evidence="1" key="1">
    <citation type="submission" date="2021-06" db="EMBL/GenBank/DDBJ databases">
        <authorList>
            <person name="Kallberg Y."/>
            <person name="Tangrot J."/>
            <person name="Rosling A."/>
        </authorList>
    </citation>
    <scope>NUCLEOTIDE SEQUENCE</scope>
    <source>
        <strain evidence="1">CL356</strain>
    </source>
</reference>
<comment type="caution">
    <text evidence="1">The sequence shown here is derived from an EMBL/GenBank/DDBJ whole genome shotgun (WGS) entry which is preliminary data.</text>
</comment>
<dbReference type="EMBL" id="CAJVPT010007164">
    <property type="protein sequence ID" value="CAG8538164.1"/>
    <property type="molecule type" value="Genomic_DNA"/>
</dbReference>
<gene>
    <name evidence="1" type="ORF">ACOLOM_LOCUS4360</name>
</gene>
<protein>
    <submittedName>
        <fullName evidence="1">6107_t:CDS:1</fullName>
    </submittedName>
</protein>
<evidence type="ECO:0000313" key="1">
    <source>
        <dbReference type="EMBL" id="CAG8538164.1"/>
    </source>
</evidence>